<dbReference type="GO" id="GO:0003723">
    <property type="term" value="F:RNA binding"/>
    <property type="evidence" value="ECO:0007669"/>
    <property type="project" value="TreeGrafter"/>
</dbReference>
<dbReference type="AlphaFoldDB" id="A0A382JTN1"/>
<dbReference type="InterPro" id="IPR027417">
    <property type="entry name" value="P-loop_NTPase"/>
</dbReference>
<evidence type="ECO:0000256" key="3">
    <source>
        <dbReference type="ARBA" id="ARBA00022806"/>
    </source>
</evidence>
<keyword evidence="4" id="KW-0067">ATP-binding</keyword>
<dbReference type="SUPFAM" id="SSF52540">
    <property type="entry name" value="P-loop containing nucleoside triphosphate hydrolases"/>
    <property type="match status" value="1"/>
</dbReference>
<sequence>MEEGECGLNDGTLTRAVSTDSRLNIDNLTGRLSNLLLVDRRSIESGLRRIRQHEKFGKSTDRDKAKLRQQLTAAEARSRQQRENVPSLRYPTSLPISERVDEIVDLVRTRQVVVICGETGSGKSTQLPKICLAAGRGRLGNIVHTQPRRIAARSIAARVASELNVGLGGIVGYRVRFDQKLSKETIVKVMTDGMLLAEIETDRQLLQYDTIIIDEAHERSLNIDLLLGYLKNLLPQRPELRLLITSATLEIEKFTRHFSDAPVLEVSGRTYPVEVRYRPVEADEVSNEESETEAVLRGVQEALEDGPGDVLVFLPGEREIRESEEVLLNWIPSDIDVLPL</sequence>
<dbReference type="Pfam" id="PF00270">
    <property type="entry name" value="DEAD"/>
    <property type="match status" value="1"/>
</dbReference>
<evidence type="ECO:0000256" key="4">
    <source>
        <dbReference type="ARBA" id="ARBA00022840"/>
    </source>
</evidence>
<name>A0A382JTN1_9ZZZZ</name>
<evidence type="ECO:0000313" key="6">
    <source>
        <dbReference type="EMBL" id="SVC14337.1"/>
    </source>
</evidence>
<dbReference type="InterPro" id="IPR003593">
    <property type="entry name" value="AAA+_ATPase"/>
</dbReference>
<dbReference type="GO" id="GO:0005524">
    <property type="term" value="F:ATP binding"/>
    <property type="evidence" value="ECO:0007669"/>
    <property type="project" value="UniProtKB-KW"/>
</dbReference>
<evidence type="ECO:0000256" key="1">
    <source>
        <dbReference type="ARBA" id="ARBA00022741"/>
    </source>
</evidence>
<dbReference type="InterPro" id="IPR014001">
    <property type="entry name" value="Helicase_ATP-bd"/>
</dbReference>
<dbReference type="PANTHER" id="PTHR18934:SF99">
    <property type="entry name" value="ATP-DEPENDENT RNA HELICASE DHX37-RELATED"/>
    <property type="match status" value="1"/>
</dbReference>
<feature type="non-terminal residue" evidence="6">
    <location>
        <position position="340"/>
    </location>
</feature>
<protein>
    <recommendedName>
        <fullName evidence="5">Helicase ATP-binding domain-containing protein</fullName>
    </recommendedName>
</protein>
<dbReference type="PANTHER" id="PTHR18934">
    <property type="entry name" value="ATP-DEPENDENT RNA HELICASE"/>
    <property type="match status" value="1"/>
</dbReference>
<dbReference type="GO" id="GO:0004386">
    <property type="term" value="F:helicase activity"/>
    <property type="evidence" value="ECO:0007669"/>
    <property type="project" value="UniProtKB-KW"/>
</dbReference>
<organism evidence="6">
    <name type="scientific">marine metagenome</name>
    <dbReference type="NCBI Taxonomy" id="408172"/>
    <lineage>
        <taxon>unclassified sequences</taxon>
        <taxon>metagenomes</taxon>
        <taxon>ecological metagenomes</taxon>
    </lineage>
</organism>
<keyword evidence="3" id="KW-0347">Helicase</keyword>
<dbReference type="PROSITE" id="PS51192">
    <property type="entry name" value="HELICASE_ATP_BIND_1"/>
    <property type="match status" value="1"/>
</dbReference>
<feature type="domain" description="Helicase ATP-binding" evidence="5">
    <location>
        <begin position="104"/>
        <end position="267"/>
    </location>
</feature>
<dbReference type="SMART" id="SM00487">
    <property type="entry name" value="DEXDc"/>
    <property type="match status" value="1"/>
</dbReference>
<evidence type="ECO:0000259" key="5">
    <source>
        <dbReference type="PROSITE" id="PS51192"/>
    </source>
</evidence>
<accession>A0A382JTN1</accession>
<dbReference type="EMBL" id="UINC01075797">
    <property type="protein sequence ID" value="SVC14337.1"/>
    <property type="molecule type" value="Genomic_DNA"/>
</dbReference>
<reference evidence="6" key="1">
    <citation type="submission" date="2018-05" db="EMBL/GenBank/DDBJ databases">
        <authorList>
            <person name="Lanie J.A."/>
            <person name="Ng W.-L."/>
            <person name="Kazmierczak K.M."/>
            <person name="Andrzejewski T.M."/>
            <person name="Davidsen T.M."/>
            <person name="Wayne K.J."/>
            <person name="Tettelin H."/>
            <person name="Glass J.I."/>
            <person name="Rusch D."/>
            <person name="Podicherti R."/>
            <person name="Tsui H.-C.T."/>
            <person name="Winkler M.E."/>
        </authorList>
    </citation>
    <scope>NUCLEOTIDE SEQUENCE</scope>
</reference>
<proteinExistence type="predicted"/>
<dbReference type="GO" id="GO:0016787">
    <property type="term" value="F:hydrolase activity"/>
    <property type="evidence" value="ECO:0007669"/>
    <property type="project" value="UniProtKB-KW"/>
</dbReference>
<evidence type="ECO:0000256" key="2">
    <source>
        <dbReference type="ARBA" id="ARBA00022801"/>
    </source>
</evidence>
<dbReference type="SMART" id="SM00382">
    <property type="entry name" value="AAA"/>
    <property type="match status" value="1"/>
</dbReference>
<keyword evidence="2" id="KW-0378">Hydrolase</keyword>
<keyword evidence="1" id="KW-0547">Nucleotide-binding</keyword>
<gene>
    <name evidence="6" type="ORF">METZ01_LOCUS267191</name>
</gene>
<dbReference type="Gene3D" id="3.40.50.300">
    <property type="entry name" value="P-loop containing nucleotide triphosphate hydrolases"/>
    <property type="match status" value="2"/>
</dbReference>
<dbReference type="InterPro" id="IPR011545">
    <property type="entry name" value="DEAD/DEAH_box_helicase_dom"/>
</dbReference>